<evidence type="ECO:0000256" key="11">
    <source>
        <dbReference type="ARBA" id="ARBA00022842"/>
    </source>
</evidence>
<feature type="binding site" evidence="14">
    <location>
        <begin position="141"/>
        <end position="145"/>
    </location>
    <ligand>
        <name>D-ribulose 5-phosphate</name>
        <dbReference type="ChEBI" id="CHEBI:58121"/>
    </ligand>
</feature>
<feature type="site" description="Essential for catalytic activity" evidence="14">
    <location>
        <position position="165"/>
    </location>
</feature>
<dbReference type="EC" id="4.1.99.12" evidence="7 14"/>
<evidence type="ECO:0000256" key="3">
    <source>
        <dbReference type="ARBA" id="ARBA00002284"/>
    </source>
</evidence>
<dbReference type="GO" id="GO:0030145">
    <property type="term" value="F:manganese ion binding"/>
    <property type="evidence" value="ECO:0007669"/>
    <property type="project" value="UniProtKB-UniRule"/>
</dbReference>
<evidence type="ECO:0000256" key="10">
    <source>
        <dbReference type="ARBA" id="ARBA00022723"/>
    </source>
</evidence>
<dbReference type="Gene3D" id="3.90.870.10">
    <property type="entry name" value="DHBP synthase"/>
    <property type="match status" value="1"/>
</dbReference>
<keyword evidence="16" id="KW-0378">Hydrolase</keyword>
<keyword evidence="12 14" id="KW-0464">Manganese</keyword>
<comment type="cofactor">
    <cofactor evidence="2">
        <name>Mn(2+)</name>
        <dbReference type="ChEBI" id="CHEBI:29035"/>
    </cofactor>
</comment>
<reference evidence="16 17" key="1">
    <citation type="submission" date="2016-10" db="EMBL/GenBank/DDBJ databases">
        <authorList>
            <person name="de Groot N.N."/>
        </authorList>
    </citation>
    <scope>NUCLEOTIDE SEQUENCE [LARGE SCALE GENOMIC DNA]</scope>
    <source>
        <strain evidence="16 17">CGMCC 1.9157</strain>
    </source>
</reference>
<evidence type="ECO:0000256" key="8">
    <source>
        <dbReference type="ARBA" id="ARBA00018836"/>
    </source>
</evidence>
<feature type="binding site" evidence="14">
    <location>
        <position position="33"/>
    </location>
    <ligand>
        <name>D-ribulose 5-phosphate</name>
        <dbReference type="ChEBI" id="CHEBI:58121"/>
    </ligand>
</feature>
<keyword evidence="17" id="KW-1185">Reference proteome</keyword>
<name>A0A1I5EB60_9HYPH</name>
<dbReference type="GO" id="GO:0009231">
    <property type="term" value="P:riboflavin biosynthetic process"/>
    <property type="evidence" value="ECO:0007669"/>
    <property type="project" value="UniProtKB-UniRule"/>
</dbReference>
<evidence type="ECO:0000256" key="12">
    <source>
        <dbReference type="ARBA" id="ARBA00023211"/>
    </source>
</evidence>
<dbReference type="SUPFAM" id="SSF142695">
    <property type="entry name" value="RibA-like"/>
    <property type="match status" value="1"/>
</dbReference>
<evidence type="ECO:0000313" key="16">
    <source>
        <dbReference type="EMBL" id="SFO08610.1"/>
    </source>
</evidence>
<evidence type="ECO:0000256" key="4">
    <source>
        <dbReference type="ARBA" id="ARBA00004904"/>
    </source>
</evidence>
<dbReference type="OrthoDB" id="9793111at2"/>
<evidence type="ECO:0000256" key="9">
    <source>
        <dbReference type="ARBA" id="ARBA00022619"/>
    </source>
</evidence>
<comment type="similarity">
    <text evidence="5">In the N-terminal section; belongs to the DHBP synthase family.</text>
</comment>
<comment type="catalytic activity">
    <reaction evidence="1 14">
        <text>D-ribulose 5-phosphate = (2S)-2-hydroxy-3-oxobutyl phosphate + formate + H(+)</text>
        <dbReference type="Rhea" id="RHEA:18457"/>
        <dbReference type="ChEBI" id="CHEBI:15378"/>
        <dbReference type="ChEBI" id="CHEBI:15740"/>
        <dbReference type="ChEBI" id="CHEBI:58121"/>
        <dbReference type="ChEBI" id="CHEBI:58830"/>
        <dbReference type="EC" id="4.1.99.12"/>
    </reaction>
</comment>
<dbReference type="NCBIfam" id="TIGR00506">
    <property type="entry name" value="ribB"/>
    <property type="match status" value="1"/>
</dbReference>
<gene>
    <name evidence="14" type="primary">ribB</name>
    <name evidence="16" type="ORF">SAMN04488056_103107</name>
</gene>
<dbReference type="AlphaFoldDB" id="A0A1I5EB60"/>
<dbReference type="FunFam" id="3.90.870.10:FF:000001">
    <property type="entry name" value="Riboflavin biosynthesis protein RibBA"/>
    <property type="match status" value="1"/>
</dbReference>
<comment type="cofactor">
    <cofactor evidence="14">
        <name>Mg(2+)</name>
        <dbReference type="ChEBI" id="CHEBI:18420"/>
    </cofactor>
    <cofactor evidence="14">
        <name>Mn(2+)</name>
        <dbReference type="ChEBI" id="CHEBI:29035"/>
    </cofactor>
    <text evidence="14">Binds 2 divalent metal cations per subunit. Magnesium or manganese.</text>
</comment>
<comment type="function">
    <text evidence="3 14">Catalyzes the conversion of D-ribulose 5-phosphate to formate and 3,4-dihydroxy-2-butanone 4-phosphate.</text>
</comment>
<evidence type="ECO:0000256" key="2">
    <source>
        <dbReference type="ARBA" id="ARBA00001936"/>
    </source>
</evidence>
<dbReference type="Proteomes" id="UP000199236">
    <property type="component" value="Unassembled WGS sequence"/>
</dbReference>
<dbReference type="InterPro" id="IPR000422">
    <property type="entry name" value="DHBP_synthase_RibB"/>
</dbReference>
<organism evidence="16 17">
    <name type="scientific">Cohaesibacter marisflavi</name>
    <dbReference type="NCBI Taxonomy" id="655353"/>
    <lineage>
        <taxon>Bacteria</taxon>
        <taxon>Pseudomonadati</taxon>
        <taxon>Pseudomonadota</taxon>
        <taxon>Alphaproteobacteria</taxon>
        <taxon>Hyphomicrobiales</taxon>
        <taxon>Cohaesibacteraceae</taxon>
    </lineage>
</organism>
<dbReference type="PIRSF" id="PIRSF001259">
    <property type="entry name" value="RibA"/>
    <property type="match status" value="1"/>
</dbReference>
<dbReference type="RefSeq" id="WP_090070630.1">
    <property type="nucleotide sequence ID" value="NZ_FOVR01000003.1"/>
</dbReference>
<keyword evidence="11 14" id="KW-0460">Magnesium</keyword>
<evidence type="ECO:0000256" key="14">
    <source>
        <dbReference type="HAMAP-Rule" id="MF_00180"/>
    </source>
</evidence>
<evidence type="ECO:0000256" key="7">
    <source>
        <dbReference type="ARBA" id="ARBA00012153"/>
    </source>
</evidence>
<evidence type="ECO:0000256" key="6">
    <source>
        <dbReference type="ARBA" id="ARBA00008976"/>
    </source>
</evidence>
<protein>
    <recommendedName>
        <fullName evidence="8 14">3,4-dihydroxy-2-butanone 4-phosphate synthase</fullName>
        <shortName evidence="14">DHBP synthase</shortName>
        <ecNumber evidence="7 14">4.1.99.12</ecNumber>
    </recommendedName>
</protein>
<dbReference type="Pfam" id="PF00926">
    <property type="entry name" value="DHBP_synthase"/>
    <property type="match status" value="1"/>
</dbReference>
<dbReference type="InterPro" id="IPR036144">
    <property type="entry name" value="RibA-like_sf"/>
</dbReference>
<feature type="domain" description="GTP cyclohydrolase II" evidence="15">
    <location>
        <begin position="211"/>
        <end position="363"/>
    </location>
</feature>
<dbReference type="PANTHER" id="PTHR21327">
    <property type="entry name" value="GTP CYCLOHYDROLASE II-RELATED"/>
    <property type="match status" value="1"/>
</dbReference>
<dbReference type="STRING" id="655353.SAMN04488056_103107"/>
<dbReference type="SUPFAM" id="SSF55821">
    <property type="entry name" value="YrdC/RibB"/>
    <property type="match status" value="1"/>
</dbReference>
<feature type="binding site" evidence="14">
    <location>
        <begin position="28"/>
        <end position="29"/>
    </location>
    <ligand>
        <name>D-ribulose 5-phosphate</name>
        <dbReference type="ChEBI" id="CHEBI:58121"/>
    </ligand>
</feature>
<evidence type="ECO:0000259" key="15">
    <source>
        <dbReference type="Pfam" id="PF00925"/>
    </source>
</evidence>
<proteinExistence type="inferred from homology"/>
<feature type="binding site" evidence="14">
    <location>
        <position position="29"/>
    </location>
    <ligand>
        <name>Mg(2+)</name>
        <dbReference type="ChEBI" id="CHEBI:18420"/>
        <label>1</label>
    </ligand>
</feature>
<comment type="subunit">
    <text evidence="14">Homodimer.</text>
</comment>
<dbReference type="HAMAP" id="MF_00180">
    <property type="entry name" value="RibB"/>
    <property type="match status" value="1"/>
</dbReference>
<evidence type="ECO:0000256" key="13">
    <source>
        <dbReference type="ARBA" id="ARBA00023239"/>
    </source>
</evidence>
<feature type="binding site" evidence="14">
    <location>
        <position position="144"/>
    </location>
    <ligand>
        <name>Mg(2+)</name>
        <dbReference type="ChEBI" id="CHEBI:18420"/>
        <label>2</label>
    </ligand>
</feature>
<dbReference type="UniPathway" id="UPA00275">
    <property type="reaction ID" value="UER00399"/>
</dbReference>
<dbReference type="Gene3D" id="3.40.50.10990">
    <property type="entry name" value="GTP cyclohydrolase II"/>
    <property type="match status" value="1"/>
</dbReference>
<keyword evidence="13 14" id="KW-0456">Lyase</keyword>
<dbReference type="GO" id="GO:0005829">
    <property type="term" value="C:cytosol"/>
    <property type="evidence" value="ECO:0007669"/>
    <property type="project" value="TreeGrafter"/>
</dbReference>
<sequence length="367" mass="39741">MADMERVAKAIRAFENGEMVVVTDDDDRENEGDLIVAATKITPEQMGFIIRHSSGIVCAPMTGESARRLNLNPMVAHNDAPLSTAFTVSVDYKHGTTTGISAEERCITVHGLANGNAVSSDFVRPGHIFPLIAKEGGVLVRSGHTEAAVDLCNLAGLPPVGVISELVNDDGTVKKGPDIITFAEEHGITHVSVADLIAYRQRIERLVEQIEDFPIDTRHGPARAVTFKAKFDDMEHVALIFGDIRDGKDIPVRIHQENVLADIFGTSGTLDKISEKFAADRGVLVYLRDGSPCVATGSMRPRDGLELAQNEEHSSAKGRDNDWRDIGLGAQILKDLGISSIRLLSSRERHYVGLDGFGLEISGTDII</sequence>
<dbReference type="InterPro" id="IPR017945">
    <property type="entry name" value="DHBP_synth_RibB-like_a/b_dom"/>
</dbReference>
<comment type="similarity">
    <text evidence="6">In the C-terminal section; belongs to the GTP cyclohydrolase II family.</text>
</comment>
<dbReference type="PANTHER" id="PTHR21327:SF18">
    <property type="entry name" value="3,4-DIHYDROXY-2-BUTANONE 4-PHOSPHATE SYNTHASE"/>
    <property type="match status" value="1"/>
</dbReference>
<dbReference type="EMBL" id="FOVR01000003">
    <property type="protein sequence ID" value="SFO08610.1"/>
    <property type="molecule type" value="Genomic_DNA"/>
</dbReference>
<evidence type="ECO:0000256" key="1">
    <source>
        <dbReference type="ARBA" id="ARBA00000141"/>
    </source>
</evidence>
<evidence type="ECO:0000313" key="17">
    <source>
        <dbReference type="Proteomes" id="UP000199236"/>
    </source>
</evidence>
<dbReference type="InterPro" id="IPR032677">
    <property type="entry name" value="GTP_cyclohydro_II"/>
</dbReference>
<feature type="site" description="Essential for catalytic activity" evidence="14">
    <location>
        <position position="127"/>
    </location>
</feature>
<comment type="pathway">
    <text evidence="4 14">Cofactor biosynthesis; riboflavin biosynthesis; 2-hydroxy-3-oxobutyl phosphate from D-ribulose 5-phosphate: step 1/1.</text>
</comment>
<comment type="similarity">
    <text evidence="14">Belongs to the DHBP synthase family.</text>
</comment>
<dbReference type="GO" id="GO:0008686">
    <property type="term" value="F:3,4-dihydroxy-2-butanone-4-phosphate synthase activity"/>
    <property type="evidence" value="ECO:0007669"/>
    <property type="project" value="UniProtKB-UniRule"/>
</dbReference>
<feature type="binding site" evidence="14">
    <location>
        <position position="29"/>
    </location>
    <ligand>
        <name>Mg(2+)</name>
        <dbReference type="ChEBI" id="CHEBI:18420"/>
        <label>2</label>
    </ligand>
</feature>
<keyword evidence="9 14" id="KW-0686">Riboflavin biosynthesis</keyword>
<accession>A0A1I5EB60</accession>
<dbReference type="GO" id="GO:0000287">
    <property type="term" value="F:magnesium ion binding"/>
    <property type="evidence" value="ECO:0007669"/>
    <property type="project" value="UniProtKB-UniRule"/>
</dbReference>
<dbReference type="GO" id="GO:0003935">
    <property type="term" value="F:GTP cyclohydrolase II activity"/>
    <property type="evidence" value="ECO:0007669"/>
    <property type="project" value="TreeGrafter"/>
</dbReference>
<evidence type="ECO:0000256" key="5">
    <source>
        <dbReference type="ARBA" id="ARBA00005520"/>
    </source>
</evidence>
<keyword evidence="10 14" id="KW-0479">Metal-binding</keyword>
<dbReference type="Pfam" id="PF00925">
    <property type="entry name" value="GTP_cyclohydro2"/>
    <property type="match status" value="1"/>
</dbReference>